<evidence type="ECO:0000313" key="3">
    <source>
        <dbReference type="Proteomes" id="UP000807306"/>
    </source>
</evidence>
<keyword evidence="3" id="KW-1185">Reference proteome</keyword>
<gene>
    <name evidence="2" type="ORF">CPB83DRAFT_74807</name>
</gene>
<feature type="region of interest" description="Disordered" evidence="1">
    <location>
        <begin position="195"/>
        <end position="217"/>
    </location>
</feature>
<dbReference type="EMBL" id="MU157932">
    <property type="protein sequence ID" value="KAF9522843.1"/>
    <property type="molecule type" value="Genomic_DNA"/>
</dbReference>
<evidence type="ECO:0000313" key="2">
    <source>
        <dbReference type="EMBL" id="KAF9522843.1"/>
    </source>
</evidence>
<feature type="region of interest" description="Disordered" evidence="1">
    <location>
        <begin position="347"/>
        <end position="372"/>
    </location>
</feature>
<name>A0A9P6JJ89_9AGAR</name>
<comment type="caution">
    <text evidence="2">The sequence shown here is derived from an EMBL/GenBank/DDBJ whole genome shotgun (WGS) entry which is preliminary data.</text>
</comment>
<feature type="region of interest" description="Disordered" evidence="1">
    <location>
        <begin position="64"/>
        <end position="109"/>
    </location>
</feature>
<feature type="compositionally biased region" description="Low complexity" evidence="1">
    <location>
        <begin position="88"/>
        <end position="97"/>
    </location>
</feature>
<feature type="compositionally biased region" description="Low complexity" evidence="1">
    <location>
        <begin position="195"/>
        <end position="205"/>
    </location>
</feature>
<reference evidence="2" key="1">
    <citation type="submission" date="2020-11" db="EMBL/GenBank/DDBJ databases">
        <authorList>
            <consortium name="DOE Joint Genome Institute"/>
            <person name="Ahrendt S."/>
            <person name="Riley R."/>
            <person name="Andreopoulos W."/>
            <person name="Labutti K."/>
            <person name="Pangilinan J."/>
            <person name="Ruiz-Duenas F.J."/>
            <person name="Barrasa J.M."/>
            <person name="Sanchez-Garcia M."/>
            <person name="Camarero S."/>
            <person name="Miyauchi S."/>
            <person name="Serrano A."/>
            <person name="Linde D."/>
            <person name="Babiker R."/>
            <person name="Drula E."/>
            <person name="Ayuso-Fernandez I."/>
            <person name="Pacheco R."/>
            <person name="Padilla G."/>
            <person name="Ferreira P."/>
            <person name="Barriuso J."/>
            <person name="Kellner H."/>
            <person name="Castanera R."/>
            <person name="Alfaro M."/>
            <person name="Ramirez L."/>
            <person name="Pisabarro A.G."/>
            <person name="Kuo A."/>
            <person name="Tritt A."/>
            <person name="Lipzen A."/>
            <person name="He G."/>
            <person name="Yan M."/>
            <person name="Ng V."/>
            <person name="Cullen D."/>
            <person name="Martin F."/>
            <person name="Rosso M.-N."/>
            <person name="Henrissat B."/>
            <person name="Hibbett D."/>
            <person name="Martinez A.T."/>
            <person name="Grigoriev I.V."/>
        </authorList>
    </citation>
    <scope>NUCLEOTIDE SEQUENCE</scope>
    <source>
        <strain evidence="2">CBS 506.95</strain>
    </source>
</reference>
<sequence length="404" mass="44086">MSTLSRLDTITRAIAAAREEAATVPLKEYDADEETIRGVPRESRTLIDTSIFDALTDFELDLSLSPASSPTSSTSEMLPSTPTPPLSPSLSRTFSFSSRRDSPPTLTWKKPASSTIVAKSSIGTRGSWPLVGYTGRGTPIDQRRRLEWAGVPNDAVGEDGYLFSDAVRSTSLDSAVQRSELGTSSEWDHITASISHSTSGASSIHEPPPELGPLSIERNSADHSDEWAGIMVSVLASSSQRVLSPKTPSFALANPSLRPVEELATEETTPVMPPIDFTIMSKEQVDALNSGLETELGLNAPLDLGLGQNSGADIDWAKSKQNPSLRTHSRCSSRSVYSDSQIITQRAQSIAGSNRSERRSTTSNTAEEIQTNSGVDKSWRPWWRRLFSRFRSSHVRVTFQKDRF</sequence>
<dbReference type="Proteomes" id="UP000807306">
    <property type="component" value="Unassembled WGS sequence"/>
</dbReference>
<accession>A0A9P6JJ89</accession>
<feature type="compositionally biased region" description="Low complexity" evidence="1">
    <location>
        <begin position="64"/>
        <end position="80"/>
    </location>
</feature>
<dbReference type="OrthoDB" id="2919784at2759"/>
<protein>
    <submittedName>
        <fullName evidence="2">Uncharacterized protein</fullName>
    </submittedName>
</protein>
<organism evidence="2 3">
    <name type="scientific">Crepidotus variabilis</name>
    <dbReference type="NCBI Taxonomy" id="179855"/>
    <lineage>
        <taxon>Eukaryota</taxon>
        <taxon>Fungi</taxon>
        <taxon>Dikarya</taxon>
        <taxon>Basidiomycota</taxon>
        <taxon>Agaricomycotina</taxon>
        <taxon>Agaricomycetes</taxon>
        <taxon>Agaricomycetidae</taxon>
        <taxon>Agaricales</taxon>
        <taxon>Agaricineae</taxon>
        <taxon>Crepidotaceae</taxon>
        <taxon>Crepidotus</taxon>
    </lineage>
</organism>
<proteinExistence type="predicted"/>
<evidence type="ECO:0000256" key="1">
    <source>
        <dbReference type="SAM" id="MobiDB-lite"/>
    </source>
</evidence>
<dbReference type="AlphaFoldDB" id="A0A9P6JJ89"/>